<name>Q6AM51_DESPS</name>
<evidence type="ECO:0000313" key="4">
    <source>
        <dbReference type="Proteomes" id="UP000000602"/>
    </source>
</evidence>
<accession>Q6AM51</accession>
<dbReference type="InterPro" id="IPR029046">
    <property type="entry name" value="LolA/LolB/LppX"/>
</dbReference>
<dbReference type="eggNOG" id="COG2834">
    <property type="taxonomic scope" value="Bacteria"/>
</dbReference>
<keyword evidence="1 2" id="KW-0732">Signal</keyword>
<feature type="chain" id="PRO_5004270881" description="Outer membrane lipoprotein carrier protein LolA" evidence="2">
    <location>
        <begin position="21"/>
        <end position="211"/>
    </location>
</feature>
<evidence type="ECO:0000256" key="2">
    <source>
        <dbReference type="SAM" id="SignalP"/>
    </source>
</evidence>
<dbReference type="PANTHER" id="PTHR35869:SF1">
    <property type="entry name" value="OUTER-MEMBRANE LIPOPROTEIN CARRIER PROTEIN"/>
    <property type="match status" value="1"/>
</dbReference>
<dbReference type="PANTHER" id="PTHR35869">
    <property type="entry name" value="OUTER-MEMBRANE LIPOPROTEIN CARRIER PROTEIN"/>
    <property type="match status" value="1"/>
</dbReference>
<feature type="signal peptide" evidence="2">
    <location>
        <begin position="1"/>
        <end position="20"/>
    </location>
</feature>
<dbReference type="CDD" id="cd16325">
    <property type="entry name" value="LolA"/>
    <property type="match status" value="1"/>
</dbReference>
<organism evidence="3 4">
    <name type="scientific">Desulfotalea psychrophila (strain LSv54 / DSM 12343)</name>
    <dbReference type="NCBI Taxonomy" id="177439"/>
    <lineage>
        <taxon>Bacteria</taxon>
        <taxon>Pseudomonadati</taxon>
        <taxon>Thermodesulfobacteriota</taxon>
        <taxon>Desulfobulbia</taxon>
        <taxon>Desulfobulbales</taxon>
        <taxon>Desulfocapsaceae</taxon>
        <taxon>Desulfotalea</taxon>
    </lineage>
</organism>
<dbReference type="KEGG" id="dps:DP1845"/>
<dbReference type="InterPro" id="IPR004564">
    <property type="entry name" value="OM_lipoprot_carrier_LolA-like"/>
</dbReference>
<gene>
    <name evidence="3" type="ordered locus">DP1845</name>
</gene>
<evidence type="ECO:0000313" key="3">
    <source>
        <dbReference type="EMBL" id="CAG36574.1"/>
    </source>
</evidence>
<dbReference type="Gene3D" id="2.50.20.10">
    <property type="entry name" value="Lipoprotein localisation LolA/LolB/LppX"/>
    <property type="match status" value="1"/>
</dbReference>
<dbReference type="SUPFAM" id="SSF89392">
    <property type="entry name" value="Prokaryotic lipoproteins and lipoprotein localization factors"/>
    <property type="match status" value="1"/>
</dbReference>
<dbReference type="AlphaFoldDB" id="Q6AM51"/>
<keyword evidence="4" id="KW-1185">Reference proteome</keyword>
<evidence type="ECO:0000256" key="1">
    <source>
        <dbReference type="ARBA" id="ARBA00022729"/>
    </source>
</evidence>
<evidence type="ECO:0008006" key="5">
    <source>
        <dbReference type="Google" id="ProtNLM"/>
    </source>
</evidence>
<reference evidence="4" key="1">
    <citation type="journal article" date="2004" name="Environ. Microbiol.">
        <title>The genome of Desulfotalea psychrophila, a sulfate-reducing bacterium from permanently cold Arctic sediments.</title>
        <authorList>
            <person name="Rabus R."/>
            <person name="Ruepp A."/>
            <person name="Frickey T."/>
            <person name="Rattei T."/>
            <person name="Fartmann B."/>
            <person name="Stark M."/>
            <person name="Bauer M."/>
            <person name="Zibat A."/>
            <person name="Lombardot T."/>
            <person name="Becker I."/>
            <person name="Amann J."/>
            <person name="Gellner K."/>
            <person name="Teeling H."/>
            <person name="Leuschner W.D."/>
            <person name="Gloeckner F.-O."/>
            <person name="Lupas A.N."/>
            <person name="Amann R."/>
            <person name="Klenk H.-P."/>
        </authorList>
    </citation>
    <scope>NUCLEOTIDE SEQUENCE [LARGE SCALE GENOMIC DNA]</scope>
    <source>
        <strain evidence="4">DSM 12343 / LSv54</strain>
    </source>
</reference>
<dbReference type="HOGENOM" id="CLU_091014_2_0_7"/>
<dbReference type="STRING" id="177439.DP1845"/>
<dbReference type="OrthoDB" id="1027451at2"/>
<sequence length="211" mass="24220">MLKKIILTLFFCLVASMALASEEEELNTFLHKIQQTSRQAEAFSTDFIQEKHLAMLNKPVIFRGHLSLIRPDKLRWQFTSPLPSALIFNGEQGMRCDSEGEATPFLLSSDPVMRVVAEQLWNWLGGDYLKLSKLYRLSKMEPASLVIHFDKEGAISKILSRVTIRFNEKSLQPEQVKIVERGGDFTRIFFKNPQLNIPLADDLFSRCDINE</sequence>
<dbReference type="RefSeq" id="WP_011189086.1">
    <property type="nucleotide sequence ID" value="NC_006138.1"/>
</dbReference>
<dbReference type="EMBL" id="CR522870">
    <property type="protein sequence ID" value="CAG36574.1"/>
    <property type="molecule type" value="Genomic_DNA"/>
</dbReference>
<dbReference type="Pfam" id="PF03548">
    <property type="entry name" value="LolA"/>
    <property type="match status" value="1"/>
</dbReference>
<proteinExistence type="predicted"/>
<protein>
    <recommendedName>
        <fullName evidence="5">Outer membrane lipoprotein carrier protein LolA</fullName>
    </recommendedName>
</protein>
<dbReference type="Proteomes" id="UP000000602">
    <property type="component" value="Chromosome"/>
</dbReference>